<keyword evidence="2" id="KW-1185">Reference proteome</keyword>
<dbReference type="Proteomes" id="UP001157418">
    <property type="component" value="Unassembled WGS sequence"/>
</dbReference>
<sequence>MLLLVTHLSMETSSKKVGVLVPLNANLEEDTSNSIPRVEISKGINLLGRDVIPITDKRLSRKHVSVIVSADDSAEVLVEGTTQLSLDHRIKGGRSSYLDKS</sequence>
<reference evidence="1 2" key="1">
    <citation type="submission" date="2022-01" db="EMBL/GenBank/DDBJ databases">
        <authorList>
            <person name="Xiong W."/>
            <person name="Schranz E."/>
        </authorList>
    </citation>
    <scope>NUCLEOTIDE SEQUENCE [LARGE SCALE GENOMIC DNA]</scope>
</reference>
<evidence type="ECO:0000313" key="1">
    <source>
        <dbReference type="EMBL" id="CAH1440006.1"/>
    </source>
</evidence>
<comment type="caution">
    <text evidence="1">The sequence shown here is derived from an EMBL/GenBank/DDBJ whole genome shotgun (WGS) entry which is preliminary data.</text>
</comment>
<protein>
    <recommendedName>
        <fullName evidence="3">FHA domain-containing protein</fullName>
    </recommendedName>
</protein>
<dbReference type="AlphaFoldDB" id="A0AAU9NQ29"/>
<evidence type="ECO:0008006" key="3">
    <source>
        <dbReference type="Google" id="ProtNLM"/>
    </source>
</evidence>
<evidence type="ECO:0000313" key="2">
    <source>
        <dbReference type="Proteomes" id="UP001157418"/>
    </source>
</evidence>
<organism evidence="1 2">
    <name type="scientific">Lactuca virosa</name>
    <dbReference type="NCBI Taxonomy" id="75947"/>
    <lineage>
        <taxon>Eukaryota</taxon>
        <taxon>Viridiplantae</taxon>
        <taxon>Streptophyta</taxon>
        <taxon>Embryophyta</taxon>
        <taxon>Tracheophyta</taxon>
        <taxon>Spermatophyta</taxon>
        <taxon>Magnoliopsida</taxon>
        <taxon>eudicotyledons</taxon>
        <taxon>Gunneridae</taxon>
        <taxon>Pentapetalae</taxon>
        <taxon>asterids</taxon>
        <taxon>campanulids</taxon>
        <taxon>Asterales</taxon>
        <taxon>Asteraceae</taxon>
        <taxon>Cichorioideae</taxon>
        <taxon>Cichorieae</taxon>
        <taxon>Lactucinae</taxon>
        <taxon>Lactuca</taxon>
    </lineage>
</organism>
<dbReference type="EMBL" id="CAKMRJ010005412">
    <property type="protein sequence ID" value="CAH1440006.1"/>
    <property type="molecule type" value="Genomic_DNA"/>
</dbReference>
<accession>A0AAU9NQ29</accession>
<dbReference type="Gene3D" id="2.60.200.20">
    <property type="match status" value="1"/>
</dbReference>
<gene>
    <name evidence="1" type="ORF">LVIROSA_LOCUS26168</name>
</gene>
<proteinExistence type="predicted"/>
<name>A0AAU9NQ29_9ASTR</name>